<organism evidence="2 3">
    <name type="scientific">Alteribacillus bidgolensis</name>
    <dbReference type="NCBI Taxonomy" id="930129"/>
    <lineage>
        <taxon>Bacteria</taxon>
        <taxon>Bacillati</taxon>
        <taxon>Bacillota</taxon>
        <taxon>Bacilli</taxon>
        <taxon>Bacillales</taxon>
        <taxon>Bacillaceae</taxon>
        <taxon>Alteribacillus</taxon>
    </lineage>
</organism>
<dbReference type="InterPro" id="IPR037126">
    <property type="entry name" value="PdaC/RsiV-like_sf"/>
</dbReference>
<dbReference type="OrthoDB" id="5637at2"/>
<keyword evidence="3" id="KW-1185">Reference proteome</keyword>
<dbReference type="STRING" id="930129.SAMN05216352_10891"/>
<name>A0A1G8L045_9BACI</name>
<dbReference type="Pfam" id="PF11738">
    <property type="entry name" value="DUF3298"/>
    <property type="match status" value="1"/>
</dbReference>
<evidence type="ECO:0000259" key="1">
    <source>
        <dbReference type="Pfam" id="PF11738"/>
    </source>
</evidence>
<dbReference type="RefSeq" id="WP_091585957.1">
    <property type="nucleotide sequence ID" value="NZ_FNDU01000008.1"/>
</dbReference>
<dbReference type="Proteomes" id="UP000199017">
    <property type="component" value="Unassembled WGS sequence"/>
</dbReference>
<reference evidence="2 3" key="1">
    <citation type="submission" date="2016-10" db="EMBL/GenBank/DDBJ databases">
        <authorList>
            <person name="de Groot N.N."/>
        </authorList>
    </citation>
    <scope>NUCLEOTIDE SEQUENCE [LARGE SCALE GENOMIC DNA]</scope>
    <source>
        <strain evidence="3">P4B,CCM 7963,CECT 7998,DSM 25260,IBRC-M 10614,KCTC 13821</strain>
    </source>
</reference>
<gene>
    <name evidence="2" type="ORF">SAMN05216352_10891</name>
</gene>
<evidence type="ECO:0000313" key="2">
    <source>
        <dbReference type="EMBL" id="SDI49003.1"/>
    </source>
</evidence>
<accession>A0A1G8L045</accession>
<evidence type="ECO:0000313" key="3">
    <source>
        <dbReference type="Proteomes" id="UP000199017"/>
    </source>
</evidence>
<dbReference type="AlphaFoldDB" id="A0A1G8L045"/>
<dbReference type="EMBL" id="FNDU01000008">
    <property type="protein sequence ID" value="SDI49003.1"/>
    <property type="molecule type" value="Genomic_DNA"/>
</dbReference>
<dbReference type="InterPro" id="IPR021729">
    <property type="entry name" value="DUF3298"/>
</dbReference>
<sequence>MERYRLPVPVHSYSIMAPNISIFYPQLMLLNPMHQHKLNDTIFTKMDGMFLQVKELGYYEPGVTEIIGNYEMKNNQRGIVSFTFTLFANMPSLAHPVEFMDSLTADVQSGEIYQLKDLFKQGSDYEARINAIIEEQIKRRDIPLLNGFPGISPNQKYYIADKTLVIYFNEYDISPGYAGFPMFPIPAFELQDITKENSPLDVLSV</sequence>
<protein>
    <recommendedName>
        <fullName evidence="1">DUF3298 domain-containing protein</fullName>
    </recommendedName>
</protein>
<feature type="domain" description="DUF3298" evidence="1">
    <location>
        <begin position="116"/>
        <end position="186"/>
    </location>
</feature>
<proteinExistence type="predicted"/>
<dbReference type="Gene3D" id="3.90.640.20">
    <property type="entry name" value="Heat-shock cognate protein, ATPase"/>
    <property type="match status" value="1"/>
</dbReference>